<feature type="region of interest" description="Disordered" evidence="1">
    <location>
        <begin position="46"/>
        <end position="68"/>
    </location>
</feature>
<dbReference type="AlphaFoldDB" id="A0A2H1VCA6"/>
<name>A0A2H1VCA6_SPOFR</name>
<proteinExistence type="predicted"/>
<feature type="region of interest" description="Disordered" evidence="1">
    <location>
        <begin position="1"/>
        <end position="23"/>
    </location>
</feature>
<protein>
    <submittedName>
        <fullName evidence="2">SFRICE_002616</fullName>
    </submittedName>
</protein>
<evidence type="ECO:0000313" key="2">
    <source>
        <dbReference type="EMBL" id="SOQ38032.1"/>
    </source>
</evidence>
<gene>
    <name evidence="2" type="ORF">SFRICE_002616</name>
</gene>
<organism evidence="2">
    <name type="scientific">Spodoptera frugiperda</name>
    <name type="common">Fall armyworm</name>
    <dbReference type="NCBI Taxonomy" id="7108"/>
    <lineage>
        <taxon>Eukaryota</taxon>
        <taxon>Metazoa</taxon>
        <taxon>Ecdysozoa</taxon>
        <taxon>Arthropoda</taxon>
        <taxon>Hexapoda</taxon>
        <taxon>Insecta</taxon>
        <taxon>Pterygota</taxon>
        <taxon>Neoptera</taxon>
        <taxon>Endopterygota</taxon>
        <taxon>Lepidoptera</taxon>
        <taxon>Glossata</taxon>
        <taxon>Ditrysia</taxon>
        <taxon>Noctuoidea</taxon>
        <taxon>Noctuidae</taxon>
        <taxon>Amphipyrinae</taxon>
        <taxon>Spodoptera</taxon>
    </lineage>
</organism>
<sequence length="272" mass="29870">MDAFVKKGGGNHPVPTPAFRAGAPVNPLASPHLWIRHQTDITNRLQTGKRADGSPDGKQLPPLMDTRNTSGVTSLLGVRNLRVVGEPGIKKGWMVLDSSTAVNKTRFSTNNEIKSSGRVEVERLFLRGENHLISSRALGEPRGTVRRLLTKNHPVPTPAFSVDAPVNALDSPQVRVGHQSYWGPSVMVGRAYCHILGTIPESVLPLRNFRKTEKSPLILCPTREPNPRPLDRRGGSRTCDQQSTCFSTRDVLCYVAVVAFGFHQSHSLVHIE</sequence>
<evidence type="ECO:0000256" key="1">
    <source>
        <dbReference type="SAM" id="MobiDB-lite"/>
    </source>
</evidence>
<accession>A0A2H1VCA6</accession>
<dbReference type="EMBL" id="ODYU01001593">
    <property type="protein sequence ID" value="SOQ38032.1"/>
    <property type="molecule type" value="Genomic_DNA"/>
</dbReference>
<reference evidence="2" key="1">
    <citation type="submission" date="2016-07" db="EMBL/GenBank/DDBJ databases">
        <authorList>
            <person name="Bretaudeau A."/>
        </authorList>
    </citation>
    <scope>NUCLEOTIDE SEQUENCE</scope>
    <source>
        <strain evidence="2">Rice</strain>
        <tissue evidence="2">Whole body</tissue>
    </source>
</reference>